<dbReference type="EnsemblFungi" id="EJT77050">
    <property type="protein sequence ID" value="EJT77050"/>
    <property type="gene ID" value="GGTG_06964"/>
</dbReference>
<reference evidence="2" key="2">
    <citation type="submission" date="2010-07" db="EMBL/GenBank/DDBJ databases">
        <authorList>
            <consortium name="The Broad Institute Genome Sequencing Platform"/>
            <consortium name="Broad Institute Genome Sequencing Center for Infectious Disease"/>
            <person name="Ma L.-J."/>
            <person name="Dead R."/>
            <person name="Young S."/>
            <person name="Zeng Q."/>
            <person name="Koehrsen M."/>
            <person name="Alvarado L."/>
            <person name="Berlin A."/>
            <person name="Chapman S.B."/>
            <person name="Chen Z."/>
            <person name="Freedman E."/>
            <person name="Gellesch M."/>
            <person name="Goldberg J."/>
            <person name="Griggs A."/>
            <person name="Gujja S."/>
            <person name="Heilman E.R."/>
            <person name="Heiman D."/>
            <person name="Hepburn T."/>
            <person name="Howarth C."/>
            <person name="Jen D."/>
            <person name="Larson L."/>
            <person name="Mehta T."/>
            <person name="Neiman D."/>
            <person name="Pearson M."/>
            <person name="Roberts A."/>
            <person name="Saif S."/>
            <person name="Shea T."/>
            <person name="Shenoy N."/>
            <person name="Sisk P."/>
            <person name="Stolte C."/>
            <person name="Sykes S."/>
            <person name="Walk T."/>
            <person name="White J."/>
            <person name="Yandava C."/>
            <person name="Haas B."/>
            <person name="Nusbaum C."/>
            <person name="Birren B."/>
        </authorList>
    </citation>
    <scope>NUCLEOTIDE SEQUENCE</scope>
    <source>
        <strain evidence="2">R3-111a-1</strain>
    </source>
</reference>
<accession>J3P0B7</accession>
<name>J3P0B7_GAET3</name>
<evidence type="ECO:0000313" key="2">
    <source>
        <dbReference type="EMBL" id="EJT77050.1"/>
    </source>
</evidence>
<sequence length="132" mass="14407">MEARGRARDRCILSIYEVALLQPRAGPACVYAVVERNVSRFFSLAGGFACMQHYIPGSHLLPTGARAAVSIEIISIRPQHQQQGKHTVCLPGTPAPSVKSKRASEQASKQQQARHILEYQGAGRFGRPAVKD</sequence>
<reference evidence="4" key="1">
    <citation type="submission" date="2010-07" db="EMBL/GenBank/DDBJ databases">
        <title>The genome sequence of Gaeumannomyces graminis var. tritici strain R3-111a-1.</title>
        <authorList>
            <consortium name="The Broad Institute Genome Sequencing Platform"/>
            <person name="Ma L.-J."/>
            <person name="Dead R."/>
            <person name="Young S."/>
            <person name="Zeng Q."/>
            <person name="Koehrsen M."/>
            <person name="Alvarado L."/>
            <person name="Berlin A."/>
            <person name="Chapman S.B."/>
            <person name="Chen Z."/>
            <person name="Freedman E."/>
            <person name="Gellesch M."/>
            <person name="Goldberg J."/>
            <person name="Griggs A."/>
            <person name="Gujja S."/>
            <person name="Heilman E.R."/>
            <person name="Heiman D."/>
            <person name="Hepburn T."/>
            <person name="Howarth C."/>
            <person name="Jen D."/>
            <person name="Larson L."/>
            <person name="Mehta T."/>
            <person name="Neiman D."/>
            <person name="Pearson M."/>
            <person name="Roberts A."/>
            <person name="Saif S."/>
            <person name="Shea T."/>
            <person name="Shenoy N."/>
            <person name="Sisk P."/>
            <person name="Stolte C."/>
            <person name="Sykes S."/>
            <person name="Walk T."/>
            <person name="White J."/>
            <person name="Yandava C."/>
            <person name="Haas B."/>
            <person name="Nusbaum C."/>
            <person name="Birren B."/>
        </authorList>
    </citation>
    <scope>NUCLEOTIDE SEQUENCE [LARGE SCALE GENOMIC DNA]</scope>
    <source>
        <strain evidence="4">R3-111a-1</strain>
    </source>
</reference>
<keyword evidence="4" id="KW-1185">Reference proteome</keyword>
<dbReference type="AlphaFoldDB" id="J3P0B7"/>
<dbReference type="RefSeq" id="XP_009223050.1">
    <property type="nucleotide sequence ID" value="XM_009224786.1"/>
</dbReference>
<gene>
    <name evidence="3" type="primary">20347422</name>
    <name evidence="2" type="ORF">GGTG_06964</name>
</gene>
<dbReference type="Proteomes" id="UP000006039">
    <property type="component" value="Unassembled WGS sequence"/>
</dbReference>
<dbReference type="VEuPathDB" id="FungiDB:GGTG_06964"/>
<dbReference type="GeneID" id="20347422"/>
<reference evidence="3" key="5">
    <citation type="submission" date="2018-04" db="UniProtKB">
        <authorList>
            <consortium name="EnsemblFungi"/>
        </authorList>
    </citation>
    <scope>IDENTIFICATION</scope>
    <source>
        <strain evidence="3">R3-111a-1</strain>
    </source>
</reference>
<reference evidence="2" key="3">
    <citation type="submission" date="2010-09" db="EMBL/GenBank/DDBJ databases">
        <title>Annotation of Gaeumannomyces graminis var. tritici R3-111a-1.</title>
        <authorList>
            <consortium name="The Broad Institute Genome Sequencing Platform"/>
            <person name="Ma L.-J."/>
            <person name="Dead R."/>
            <person name="Young S.K."/>
            <person name="Zeng Q."/>
            <person name="Gargeya S."/>
            <person name="Fitzgerald M."/>
            <person name="Haas B."/>
            <person name="Abouelleil A."/>
            <person name="Alvarado L."/>
            <person name="Arachchi H.M."/>
            <person name="Berlin A."/>
            <person name="Brown A."/>
            <person name="Chapman S.B."/>
            <person name="Chen Z."/>
            <person name="Dunbar C."/>
            <person name="Freedman E."/>
            <person name="Gearin G."/>
            <person name="Gellesch M."/>
            <person name="Goldberg J."/>
            <person name="Griggs A."/>
            <person name="Gujja S."/>
            <person name="Heiman D."/>
            <person name="Howarth C."/>
            <person name="Larson L."/>
            <person name="Lui A."/>
            <person name="MacDonald P.J.P."/>
            <person name="Mehta T."/>
            <person name="Montmayeur A."/>
            <person name="Murphy C."/>
            <person name="Neiman D."/>
            <person name="Pearson M."/>
            <person name="Priest M."/>
            <person name="Roberts A."/>
            <person name="Saif S."/>
            <person name="Shea T."/>
            <person name="Shenoy N."/>
            <person name="Sisk P."/>
            <person name="Stolte C."/>
            <person name="Sykes S."/>
            <person name="Yandava C."/>
            <person name="Wortman J."/>
            <person name="Nusbaum C."/>
            <person name="Birren B."/>
        </authorList>
    </citation>
    <scope>NUCLEOTIDE SEQUENCE</scope>
    <source>
        <strain evidence="2">R3-111a-1</strain>
    </source>
</reference>
<proteinExistence type="predicted"/>
<evidence type="ECO:0000313" key="3">
    <source>
        <dbReference type="EnsemblFungi" id="EJT77050"/>
    </source>
</evidence>
<evidence type="ECO:0000256" key="1">
    <source>
        <dbReference type="SAM" id="MobiDB-lite"/>
    </source>
</evidence>
<organism evidence="2">
    <name type="scientific">Gaeumannomyces tritici (strain R3-111a-1)</name>
    <name type="common">Wheat and barley take-all root rot fungus</name>
    <name type="synonym">Gaeumannomyces graminis var. tritici</name>
    <dbReference type="NCBI Taxonomy" id="644352"/>
    <lineage>
        <taxon>Eukaryota</taxon>
        <taxon>Fungi</taxon>
        <taxon>Dikarya</taxon>
        <taxon>Ascomycota</taxon>
        <taxon>Pezizomycotina</taxon>
        <taxon>Sordariomycetes</taxon>
        <taxon>Sordariomycetidae</taxon>
        <taxon>Magnaporthales</taxon>
        <taxon>Magnaporthaceae</taxon>
        <taxon>Gaeumannomyces</taxon>
    </lineage>
</organism>
<feature type="region of interest" description="Disordered" evidence="1">
    <location>
        <begin position="78"/>
        <end position="113"/>
    </location>
</feature>
<protein>
    <submittedName>
        <fullName evidence="2 3">Uncharacterized protein</fullName>
    </submittedName>
</protein>
<dbReference type="HOGENOM" id="CLU_1917201_0_0_1"/>
<dbReference type="EMBL" id="GL385397">
    <property type="protein sequence ID" value="EJT77050.1"/>
    <property type="molecule type" value="Genomic_DNA"/>
</dbReference>
<reference evidence="3" key="4">
    <citation type="journal article" date="2015" name="G3 (Bethesda)">
        <title>Genome sequences of three phytopathogenic species of the Magnaporthaceae family of fungi.</title>
        <authorList>
            <person name="Okagaki L.H."/>
            <person name="Nunes C.C."/>
            <person name="Sailsbery J."/>
            <person name="Clay B."/>
            <person name="Brown D."/>
            <person name="John T."/>
            <person name="Oh Y."/>
            <person name="Young N."/>
            <person name="Fitzgerald M."/>
            <person name="Haas B.J."/>
            <person name="Zeng Q."/>
            <person name="Young S."/>
            <person name="Adiconis X."/>
            <person name="Fan L."/>
            <person name="Levin J.Z."/>
            <person name="Mitchell T.K."/>
            <person name="Okubara P.A."/>
            <person name="Farman M.L."/>
            <person name="Kohn L.M."/>
            <person name="Birren B."/>
            <person name="Ma L.-J."/>
            <person name="Dean R.A."/>
        </authorList>
    </citation>
    <scope>NUCLEOTIDE SEQUENCE</scope>
    <source>
        <strain evidence="3">R3-111a-1</strain>
    </source>
</reference>
<evidence type="ECO:0000313" key="4">
    <source>
        <dbReference type="Proteomes" id="UP000006039"/>
    </source>
</evidence>